<keyword evidence="1" id="KW-1003">Cell membrane</keyword>
<name>A0ABU3PEN0_9BURK</name>
<protein>
    <submittedName>
        <fullName evidence="7">ATP-binding cassette domain-containing protein</fullName>
    </submittedName>
</protein>
<dbReference type="InterPro" id="IPR003439">
    <property type="entry name" value="ABC_transporter-like_ATP-bd"/>
</dbReference>
<dbReference type="InterPro" id="IPR050611">
    <property type="entry name" value="ABCF"/>
</dbReference>
<dbReference type="SMART" id="SM00382">
    <property type="entry name" value="AAA"/>
    <property type="match status" value="2"/>
</dbReference>
<keyword evidence="2" id="KW-0677">Repeat</keyword>
<keyword evidence="4 7" id="KW-0067">ATP-binding</keyword>
<dbReference type="PROSITE" id="PS00211">
    <property type="entry name" value="ABC_TRANSPORTER_1"/>
    <property type="match status" value="1"/>
</dbReference>
<evidence type="ECO:0000259" key="6">
    <source>
        <dbReference type="PROSITE" id="PS50893"/>
    </source>
</evidence>
<feature type="coiled-coil region" evidence="5">
    <location>
        <begin position="169"/>
        <end position="203"/>
    </location>
</feature>
<dbReference type="GO" id="GO:0005524">
    <property type="term" value="F:ATP binding"/>
    <property type="evidence" value="ECO:0007669"/>
    <property type="project" value="UniProtKB-KW"/>
</dbReference>
<keyword evidence="5" id="KW-0175">Coiled coil</keyword>
<dbReference type="PANTHER" id="PTHR19211:SF6">
    <property type="entry name" value="BLL7188 PROTEIN"/>
    <property type="match status" value="1"/>
</dbReference>
<dbReference type="RefSeq" id="WP_315651937.1">
    <property type="nucleotide sequence ID" value="NZ_JAVXZY010000007.1"/>
</dbReference>
<feature type="domain" description="ABC transporter" evidence="6">
    <location>
        <begin position="4"/>
        <end position="179"/>
    </location>
</feature>
<dbReference type="Proteomes" id="UP001246372">
    <property type="component" value="Unassembled WGS sequence"/>
</dbReference>
<evidence type="ECO:0000256" key="4">
    <source>
        <dbReference type="ARBA" id="ARBA00022840"/>
    </source>
</evidence>
<keyword evidence="1" id="KW-0472">Membrane</keyword>
<dbReference type="PANTHER" id="PTHR19211">
    <property type="entry name" value="ATP-BINDING TRANSPORT PROTEIN-RELATED"/>
    <property type="match status" value="1"/>
</dbReference>
<dbReference type="PROSITE" id="PS50893">
    <property type="entry name" value="ABC_TRANSPORTER_2"/>
    <property type="match status" value="2"/>
</dbReference>
<dbReference type="EMBL" id="JAVXZY010000007">
    <property type="protein sequence ID" value="MDT9001052.1"/>
    <property type="molecule type" value="Genomic_DNA"/>
</dbReference>
<gene>
    <name evidence="7" type="ORF">RQP53_17370</name>
</gene>
<dbReference type="Pfam" id="PF00005">
    <property type="entry name" value="ABC_tran"/>
    <property type="match status" value="2"/>
</dbReference>
<evidence type="ECO:0000256" key="2">
    <source>
        <dbReference type="ARBA" id="ARBA00022737"/>
    </source>
</evidence>
<reference evidence="7" key="1">
    <citation type="submission" date="2023-09" db="EMBL/GenBank/DDBJ databases">
        <title>Paucibacter sp. APW11 Genome sequencing and assembly.</title>
        <authorList>
            <person name="Kim I."/>
        </authorList>
    </citation>
    <scope>NUCLEOTIDE SEQUENCE</scope>
    <source>
        <strain evidence="7">APW11</strain>
    </source>
</reference>
<organism evidence="7 8">
    <name type="scientific">Roseateles aquae</name>
    <dbReference type="NCBI Taxonomy" id="3077235"/>
    <lineage>
        <taxon>Bacteria</taxon>
        <taxon>Pseudomonadati</taxon>
        <taxon>Pseudomonadota</taxon>
        <taxon>Betaproteobacteria</taxon>
        <taxon>Burkholderiales</taxon>
        <taxon>Sphaerotilaceae</taxon>
        <taxon>Roseateles</taxon>
    </lineage>
</organism>
<comment type="caution">
    <text evidence="7">The sequence shown here is derived from an EMBL/GenBank/DDBJ whole genome shotgun (WGS) entry which is preliminary data.</text>
</comment>
<evidence type="ECO:0000256" key="3">
    <source>
        <dbReference type="ARBA" id="ARBA00022741"/>
    </source>
</evidence>
<keyword evidence="3" id="KW-0547">Nucleotide-binding</keyword>
<evidence type="ECO:0000313" key="7">
    <source>
        <dbReference type="EMBL" id="MDT9001052.1"/>
    </source>
</evidence>
<dbReference type="Gene3D" id="3.40.50.300">
    <property type="entry name" value="P-loop containing nucleotide triphosphate hydrolases"/>
    <property type="match status" value="3"/>
</dbReference>
<dbReference type="CDD" id="cd03221">
    <property type="entry name" value="ABCF_EF-3"/>
    <property type="match status" value="1"/>
</dbReference>
<dbReference type="SUPFAM" id="SSF52540">
    <property type="entry name" value="P-loop containing nucleoside triphosphate hydrolases"/>
    <property type="match status" value="2"/>
</dbReference>
<evidence type="ECO:0000256" key="5">
    <source>
        <dbReference type="SAM" id="Coils"/>
    </source>
</evidence>
<accession>A0ABU3PEN0</accession>
<evidence type="ECO:0000256" key="1">
    <source>
        <dbReference type="ARBA" id="ARBA00022475"/>
    </source>
</evidence>
<proteinExistence type="predicted"/>
<evidence type="ECO:0000313" key="8">
    <source>
        <dbReference type="Proteomes" id="UP001246372"/>
    </source>
</evidence>
<dbReference type="InterPro" id="IPR003593">
    <property type="entry name" value="AAA+_ATPase"/>
</dbReference>
<dbReference type="InterPro" id="IPR017871">
    <property type="entry name" value="ABC_transporter-like_CS"/>
</dbReference>
<dbReference type="InterPro" id="IPR027417">
    <property type="entry name" value="P-loop_NTPase"/>
</dbReference>
<sequence length="487" mass="53049">MSTVHLQGLTLAHAGAAAPLFENFSATIHPGQRIAIVGDNGSGKSTLLRLLAGEIAPSSGRLQRPSDWHSAYLPQQLDEPAGLSGGERVLQRLRMLLAEAPDALLLDEPGNHLDATHRRWLLRELAYFPGTLLMVTHDLALSEALCDTVWALQPGGALRVFHGAWSDLLAEEALQRERLARQLDDLQRQREQTHQALMQSQRRAAQAREHGARSIEQRKWATIRSATKLGRGNSHGADQQAQLRAQRAAVLDELAALPRHEPLQPRFHLQPGSVRQGRALLQISQGSLAWAGTTPLFDDLALSLMPGERLALVGENGSGKSSLALALATTLPPGLQRGGSWTLPTSVARLDQQGQDLTPEATVLEQLSRCAPDWPLQQRRHHLAGFLFREQAAVERPVRLLSGGERMRLSLACLAASAPALLILDEPSNHLDHRTRQHLIEVLRGYPGALLLISHDEALLSRLGITQRLQLRRGGLAPAVNLPPGGG</sequence>
<feature type="domain" description="ABC transporter" evidence="6">
    <location>
        <begin position="281"/>
        <end position="482"/>
    </location>
</feature>
<keyword evidence="8" id="KW-1185">Reference proteome</keyword>